<name>A0A227JAG2_VIBPH</name>
<protein>
    <recommendedName>
        <fullName evidence="1">RNA helicase HrpA C-terminal domain-containing protein</fullName>
    </recommendedName>
</protein>
<accession>A0A227JAG2</accession>
<dbReference type="Proteomes" id="UP000214596">
    <property type="component" value="Unassembled WGS sequence"/>
</dbReference>
<sequence length="151" mass="17508">HKSRRRDILVDDDELFDFYDQRVGTEVVSGKHFDTWWKKASKENPELLNFEKEMLFKGDASHVTDLDYPNFWHQNGLKLKLSYQFEPGDDSDGVTVHLPLPILNQVEPAGFDWQIPGLRHELVVSLIKSLPKTIRKNFVPAPNYADAFLAR</sequence>
<dbReference type="EMBL" id="NIXT01001288">
    <property type="protein sequence ID" value="OXE31375.1"/>
    <property type="molecule type" value="Genomic_DNA"/>
</dbReference>
<proteinExistence type="predicted"/>
<dbReference type="InterPro" id="IPR024590">
    <property type="entry name" value="HrpA_C"/>
</dbReference>
<organism evidence="2 3">
    <name type="scientific">Vibrio parahaemolyticus</name>
    <dbReference type="NCBI Taxonomy" id="670"/>
    <lineage>
        <taxon>Bacteria</taxon>
        <taxon>Pseudomonadati</taxon>
        <taxon>Pseudomonadota</taxon>
        <taxon>Gammaproteobacteria</taxon>
        <taxon>Vibrionales</taxon>
        <taxon>Vibrionaceae</taxon>
        <taxon>Vibrio</taxon>
    </lineage>
</organism>
<feature type="domain" description="RNA helicase HrpA C-terminal" evidence="1">
    <location>
        <begin position="1"/>
        <end position="150"/>
    </location>
</feature>
<dbReference type="STRING" id="670.ACZ92_09000"/>
<dbReference type="AlphaFoldDB" id="A0A227JAG2"/>
<feature type="non-terminal residue" evidence="2">
    <location>
        <position position="151"/>
    </location>
</feature>
<comment type="caution">
    <text evidence="2">The sequence shown here is derived from an EMBL/GenBank/DDBJ whole genome shotgun (WGS) entry which is preliminary data.</text>
</comment>
<reference evidence="2 3" key="1">
    <citation type="journal article" date="2017" name="Appl. Environ. Microbiol.">
        <title>Parallel evolution of two clades of a major Atlantic endemic Vibrio parahaemolyticus pathogen lineage by independent acquisition of related pathogenicity islands.</title>
        <authorList>
            <person name="Xu F."/>
            <person name="Gonzalez-Escalona N."/>
            <person name="Drees K.P."/>
            <person name="Sebra R.P."/>
            <person name="Cooper V.S."/>
            <person name="Jones S.H."/>
            <person name="Whistler C.A."/>
        </authorList>
    </citation>
    <scope>NUCLEOTIDE SEQUENCE [LARGE SCALE GENOMIC DNA]</scope>
    <source>
        <strain evidence="2 3">MAVP-3</strain>
    </source>
</reference>
<gene>
    <name evidence="2" type="ORF">CA163_18425</name>
</gene>
<feature type="non-terminal residue" evidence="2">
    <location>
        <position position="1"/>
    </location>
</feature>
<evidence type="ECO:0000259" key="1">
    <source>
        <dbReference type="Pfam" id="PF11898"/>
    </source>
</evidence>
<dbReference type="Pfam" id="PF11898">
    <property type="entry name" value="DUF3418"/>
    <property type="match status" value="1"/>
</dbReference>
<evidence type="ECO:0000313" key="3">
    <source>
        <dbReference type="Proteomes" id="UP000214596"/>
    </source>
</evidence>
<evidence type="ECO:0000313" key="2">
    <source>
        <dbReference type="EMBL" id="OXE31375.1"/>
    </source>
</evidence>